<dbReference type="InterPro" id="IPR002502">
    <property type="entry name" value="Amidase_domain"/>
</dbReference>
<dbReference type="SUPFAM" id="SSF55846">
    <property type="entry name" value="N-acetylmuramoyl-L-alanine amidase-like"/>
    <property type="match status" value="1"/>
</dbReference>
<dbReference type="Proteomes" id="UP000646484">
    <property type="component" value="Unassembled WGS sequence"/>
</dbReference>
<dbReference type="EMBL" id="JACOOH010000004">
    <property type="protein sequence ID" value="MBC5621395.1"/>
    <property type="molecule type" value="Genomic_DNA"/>
</dbReference>
<evidence type="ECO:0000256" key="2">
    <source>
        <dbReference type="ARBA" id="ARBA00011901"/>
    </source>
</evidence>
<reference evidence="6 7" key="1">
    <citation type="submission" date="2020-08" db="EMBL/GenBank/DDBJ databases">
        <title>Genome public.</title>
        <authorList>
            <person name="Liu C."/>
            <person name="Sun Q."/>
        </authorList>
    </citation>
    <scope>NUCLEOTIDE SEQUENCE [LARGE SCALE GENOMIC DNA]</scope>
    <source>
        <strain evidence="6 7">NSJ-56</strain>
    </source>
</reference>
<keyword evidence="4" id="KW-0961">Cell wall biogenesis/degradation</keyword>
<keyword evidence="7" id="KW-1185">Reference proteome</keyword>
<dbReference type="SMART" id="SM00644">
    <property type="entry name" value="Ami_2"/>
    <property type="match status" value="1"/>
</dbReference>
<evidence type="ECO:0000313" key="6">
    <source>
        <dbReference type="EMBL" id="MBC5621395.1"/>
    </source>
</evidence>
<accession>A0ABR7D0E9</accession>
<proteinExistence type="predicted"/>
<dbReference type="Pfam" id="PF01510">
    <property type="entry name" value="Amidase_2"/>
    <property type="match status" value="1"/>
</dbReference>
<comment type="caution">
    <text evidence="6">The sequence shown here is derived from an EMBL/GenBank/DDBJ whole genome shotgun (WGS) entry which is preliminary data.</text>
</comment>
<evidence type="ECO:0000256" key="3">
    <source>
        <dbReference type="ARBA" id="ARBA00022801"/>
    </source>
</evidence>
<name>A0ABR7D0E9_9BACT</name>
<comment type="catalytic activity">
    <reaction evidence="1">
        <text>Hydrolyzes the link between N-acetylmuramoyl residues and L-amino acid residues in certain cell-wall glycopeptides.</text>
        <dbReference type="EC" id="3.5.1.28"/>
    </reaction>
</comment>
<dbReference type="PANTHER" id="PTHR30417:SF1">
    <property type="entry name" value="N-ACETYLMURAMOYL-L-ALANINE AMIDASE AMID"/>
    <property type="match status" value="1"/>
</dbReference>
<dbReference type="InterPro" id="IPR051206">
    <property type="entry name" value="NAMLAA_amidase_2"/>
</dbReference>
<dbReference type="PANTHER" id="PTHR30417">
    <property type="entry name" value="N-ACETYLMURAMOYL-L-ALANINE AMIDASE AMID"/>
    <property type="match status" value="1"/>
</dbReference>
<dbReference type="EC" id="3.5.1.28" evidence="2"/>
<evidence type="ECO:0000313" key="7">
    <source>
        <dbReference type="Proteomes" id="UP000646484"/>
    </source>
</evidence>
<dbReference type="CDD" id="cd06583">
    <property type="entry name" value="PGRP"/>
    <property type="match status" value="1"/>
</dbReference>
<evidence type="ECO:0000259" key="5">
    <source>
        <dbReference type="SMART" id="SM00644"/>
    </source>
</evidence>
<sequence>MSSFSIFNSQLSIVNHRLMGDRVRHLVCAKNTRKLVGPDMIVLHYTAAWGAEVAAIYLTRPDVGASAHLVIGRDGEIIQLVPFDTEAWHAGRSWYAGRSGLNRYSIGIELDNLGKLRLSGGMFVAECGRIVPAEDVFAYESEGKLTYWHRYTRMQVQTLAKICSVLEEYYPIKDVVGHSAVTNRKIDPGPALEEAFKNL</sequence>
<evidence type="ECO:0000256" key="4">
    <source>
        <dbReference type="ARBA" id="ARBA00023316"/>
    </source>
</evidence>
<evidence type="ECO:0000256" key="1">
    <source>
        <dbReference type="ARBA" id="ARBA00001561"/>
    </source>
</evidence>
<keyword evidence="3" id="KW-0378">Hydrolase</keyword>
<feature type="domain" description="N-acetylmuramoyl-L-alanine amidase" evidence="5">
    <location>
        <begin position="28"/>
        <end position="189"/>
    </location>
</feature>
<gene>
    <name evidence="6" type="ORF">H8S64_09815</name>
</gene>
<dbReference type="Gene3D" id="3.40.80.10">
    <property type="entry name" value="Peptidoglycan recognition protein-like"/>
    <property type="match status" value="1"/>
</dbReference>
<protein>
    <recommendedName>
        <fullName evidence="2">N-acetylmuramoyl-L-alanine amidase</fullName>
        <ecNumber evidence="2">3.5.1.28</ecNumber>
    </recommendedName>
</protein>
<organism evidence="6 7">
    <name type="scientific">Butyricimonas hominis</name>
    <dbReference type="NCBI Taxonomy" id="2763032"/>
    <lineage>
        <taxon>Bacteria</taxon>
        <taxon>Pseudomonadati</taxon>
        <taxon>Bacteroidota</taxon>
        <taxon>Bacteroidia</taxon>
        <taxon>Bacteroidales</taxon>
        <taxon>Odoribacteraceae</taxon>
        <taxon>Butyricimonas</taxon>
    </lineage>
</organism>
<dbReference type="RefSeq" id="WP_186975942.1">
    <property type="nucleotide sequence ID" value="NZ_JACOOH010000004.1"/>
</dbReference>
<dbReference type="InterPro" id="IPR036505">
    <property type="entry name" value="Amidase/PGRP_sf"/>
</dbReference>